<evidence type="ECO:0000256" key="3">
    <source>
        <dbReference type="ARBA" id="ARBA00023054"/>
    </source>
</evidence>
<feature type="compositionally biased region" description="Polar residues" evidence="5">
    <location>
        <begin position="287"/>
        <end position="303"/>
    </location>
</feature>
<dbReference type="SMART" id="SM00454">
    <property type="entry name" value="SAM"/>
    <property type="match status" value="3"/>
</dbReference>
<feature type="region of interest" description="Disordered" evidence="5">
    <location>
        <begin position="258"/>
        <end position="277"/>
    </location>
</feature>
<feature type="domain" description="SAM" evidence="6">
    <location>
        <begin position="635"/>
        <end position="666"/>
    </location>
</feature>
<feature type="compositionally biased region" description="Polar residues" evidence="5">
    <location>
        <begin position="385"/>
        <end position="406"/>
    </location>
</feature>
<dbReference type="RefSeq" id="XP_045545151.1">
    <property type="nucleotide sequence ID" value="XM_045689195.1"/>
</dbReference>
<dbReference type="InterPro" id="IPR013761">
    <property type="entry name" value="SAM/pointed_sf"/>
</dbReference>
<dbReference type="InterPro" id="IPR029515">
    <property type="entry name" value="Liprin"/>
</dbReference>
<gene>
    <name evidence="8" type="primary">LOC106562300</name>
</gene>
<evidence type="ECO:0000256" key="2">
    <source>
        <dbReference type="ARBA" id="ARBA00022737"/>
    </source>
</evidence>
<dbReference type="Pfam" id="PF07647">
    <property type="entry name" value="SAM_2"/>
    <property type="match status" value="1"/>
</dbReference>
<reference evidence="8" key="1">
    <citation type="submission" date="2025-08" db="UniProtKB">
        <authorList>
            <consortium name="RefSeq"/>
        </authorList>
    </citation>
    <scope>IDENTIFICATION</scope>
</reference>
<keyword evidence="2" id="KW-0677">Repeat</keyword>
<dbReference type="Pfam" id="PF26022">
    <property type="entry name" value="CC_Liprin_beta"/>
    <property type="match status" value="1"/>
</dbReference>
<dbReference type="PANTHER" id="PTHR12587:SF18">
    <property type="entry name" value="LIPRIN-BETA-2"/>
    <property type="match status" value="1"/>
</dbReference>
<feature type="compositionally biased region" description="Polar residues" evidence="5">
    <location>
        <begin position="322"/>
        <end position="336"/>
    </location>
</feature>
<dbReference type="Gene3D" id="1.10.150.50">
    <property type="entry name" value="Transcription Factor, Ets-1"/>
    <property type="match status" value="3"/>
</dbReference>
<proteinExistence type="inferred from homology"/>
<name>A0ABM3CF21_SALSA</name>
<dbReference type="PANTHER" id="PTHR12587">
    <property type="entry name" value="LAR INTERACTING PROTEIN LIP -RELATED PROTEIN"/>
    <property type="match status" value="1"/>
</dbReference>
<evidence type="ECO:0000256" key="5">
    <source>
        <dbReference type="SAM" id="MobiDB-lite"/>
    </source>
</evidence>
<sequence>MEYNIDFYKHFAWLKKVNQRSPVNGETYQERLTRLEGDKESLVLQVSVLTDQVEAQGVKICDLESSLEEHQHKLNSTEEMLQQELLSRTSLESQKLDLMGEVSYLKLKLVDMEEKQIHGVERKHKAEVILQELRLFKEKVGHLEDQKSQYERRLKATKAQISDLQQLLLSKNAEIDSLHAQLLARPLSTETSEREDMYRRRLNNKHQELQRLKTGMEALLVANDDKDQRIEELTLLLVQCRQFRDVVTPRQASPTILSVSNERTLSSSSEEEEHGVVMRTVPPSALPENTKTEMSFSSSSPQLVSHLPTQKERELWPHPRLLSSSMDNLQNGSSPKNGPVDNRCQTLPVKASLPEHNGECSERQSQRSPEGSEDGDSRKTEQMDDTASSDLSPQSSVVESGQQTIGSPEHLKNNNSIRKLWGKIKRTQSGGLQGEDLEPNQFRRGGLRATAGPRLTRTPESGSSVWDMNTPFSQWTREQVCGWLEDYGLGQYVNLTRQWVDNGQTLLSARPQDFEKEMGIKHPLHRKKLQLALRGFSTKALEKSSELDHIWVTRWLDDIGLPQYKDHFHEGRVDGRMLQYLTVNDLLFLKVTSQLHHLSIKCAIHVLHVNKFNPHCLRRRPGEERNPSPSEVIQWSNHRVMEWLRAVDLAEYAPNLRGSGVHGGLIILEPRFSSETLAMLLNIPPQKTLLRRHLATAFTSLVGTQATLEKREYANATGHAPLTTTAKVRPKKLGFTHFSHLRKRSPDNLVDYICPIDSGGLSAMKGVSHRPYTGVRGLSPILDREPERREQVGPKS</sequence>
<feature type="compositionally biased region" description="Basic and acidic residues" evidence="5">
    <location>
        <begin position="782"/>
        <end position="796"/>
    </location>
</feature>
<dbReference type="GeneID" id="106562300"/>
<organism evidence="7 8">
    <name type="scientific">Salmo salar</name>
    <name type="common">Atlantic salmon</name>
    <dbReference type="NCBI Taxonomy" id="8030"/>
    <lineage>
        <taxon>Eukaryota</taxon>
        <taxon>Metazoa</taxon>
        <taxon>Chordata</taxon>
        <taxon>Craniata</taxon>
        <taxon>Vertebrata</taxon>
        <taxon>Euteleostomi</taxon>
        <taxon>Actinopterygii</taxon>
        <taxon>Neopterygii</taxon>
        <taxon>Teleostei</taxon>
        <taxon>Protacanthopterygii</taxon>
        <taxon>Salmoniformes</taxon>
        <taxon>Salmonidae</taxon>
        <taxon>Salmoninae</taxon>
        <taxon>Salmo</taxon>
    </lineage>
</organism>
<dbReference type="CDD" id="cd09569">
    <property type="entry name" value="SAM_liprin-beta1_2_repeat3"/>
    <property type="match status" value="1"/>
</dbReference>
<dbReference type="InterPro" id="IPR058914">
    <property type="entry name" value="LIPB1/2_CC"/>
</dbReference>
<protein>
    <submittedName>
        <fullName evidence="8">Liprin-beta-2 isoform X6</fullName>
    </submittedName>
</protein>
<comment type="similarity">
    <text evidence="1">Belongs to the liprin family. Liprin-beta subfamily.</text>
</comment>
<dbReference type="SUPFAM" id="SSF47769">
    <property type="entry name" value="SAM/Pointed domain"/>
    <property type="match status" value="3"/>
</dbReference>
<dbReference type="InterPro" id="IPR001660">
    <property type="entry name" value="SAM"/>
</dbReference>
<dbReference type="PROSITE" id="PS50105">
    <property type="entry name" value="SAM_DOMAIN"/>
    <property type="match status" value="3"/>
</dbReference>
<feature type="domain" description="SAM" evidence="6">
    <location>
        <begin position="552"/>
        <end position="610"/>
    </location>
</feature>
<dbReference type="InterPro" id="IPR037617">
    <property type="entry name" value="LIPB1/2_SAM_1"/>
</dbReference>
<accession>A0ABM3CF21</accession>
<feature type="region of interest" description="Disordered" evidence="5">
    <location>
        <begin position="429"/>
        <end position="465"/>
    </location>
</feature>
<feature type="coiled-coil region" evidence="4">
    <location>
        <begin position="133"/>
        <end position="174"/>
    </location>
</feature>
<dbReference type="InterPro" id="IPR037618">
    <property type="entry name" value="LIPB1/2_SAM_2nd"/>
</dbReference>
<feature type="compositionally biased region" description="Basic and acidic residues" evidence="5">
    <location>
        <begin position="356"/>
        <end position="365"/>
    </location>
</feature>
<keyword evidence="7" id="KW-1185">Reference proteome</keyword>
<feature type="domain" description="SAM" evidence="6">
    <location>
        <begin position="475"/>
        <end position="539"/>
    </location>
</feature>
<dbReference type="CDD" id="cd09566">
    <property type="entry name" value="SAM_liprin-beta1_2_repeat2"/>
    <property type="match status" value="1"/>
</dbReference>
<evidence type="ECO:0000256" key="4">
    <source>
        <dbReference type="SAM" id="Coils"/>
    </source>
</evidence>
<dbReference type="InterPro" id="IPR037619">
    <property type="entry name" value="LIPB1/2_SAM_3rd"/>
</dbReference>
<feature type="region of interest" description="Disordered" evidence="5">
    <location>
        <begin position="282"/>
        <end position="416"/>
    </location>
</feature>
<keyword evidence="3 4" id="KW-0175">Coiled coil</keyword>
<evidence type="ECO:0000313" key="8">
    <source>
        <dbReference type="RefSeq" id="XP_045545151.1"/>
    </source>
</evidence>
<dbReference type="Pfam" id="PF00536">
    <property type="entry name" value="SAM_1"/>
    <property type="match status" value="2"/>
</dbReference>
<dbReference type="Proteomes" id="UP001652741">
    <property type="component" value="Chromosome ssa11"/>
</dbReference>
<evidence type="ECO:0000313" key="7">
    <source>
        <dbReference type="Proteomes" id="UP001652741"/>
    </source>
</evidence>
<evidence type="ECO:0000256" key="1">
    <source>
        <dbReference type="ARBA" id="ARBA00007547"/>
    </source>
</evidence>
<evidence type="ECO:0000259" key="6">
    <source>
        <dbReference type="PROSITE" id="PS50105"/>
    </source>
</evidence>
<dbReference type="CDD" id="cd09563">
    <property type="entry name" value="SAM_liprin-beta1_2_repeat1"/>
    <property type="match status" value="1"/>
</dbReference>
<feature type="region of interest" description="Disordered" evidence="5">
    <location>
        <begin position="775"/>
        <end position="796"/>
    </location>
</feature>